<evidence type="ECO:0000313" key="2">
    <source>
        <dbReference type="Proteomes" id="UP000000493"/>
    </source>
</evidence>
<gene>
    <name evidence="1" type="ordered locus">Runsl_0083</name>
</gene>
<proteinExistence type="predicted"/>
<accession>A0A7U3ZG10</accession>
<sequence length="405" mass="45284">MPIKINRISVKVDKLRIQPTLFLLKSLFIFAMNSMNLRSKTILIVGLLLIGMCACVEPYDVTYRLNANVLSVDGFVSDQDGTTVSINIARNSGLSYYTEPLQKCTAEIRAGDGSITPLKETISGVYTAPGTFRGKIGQTYQLSFRTPDGKTYESSKELLTGTPEIKNISQQFNLNGLLDNIGKKVVASTVDIYLDFDDPKESKNYYLWRWKLYEEQSICITCVGGRLVGNQCVKINSRTPADYDYFCDKQCWDLIYNDNINILDDKFVSGKSVTGKLVAKIPFYHPSKGCLLEIEQLGLSQQAYQYFELLSSQSQTTGTLTDTPPAAIIGNVRNVNDSQDKVVGFFGAASTKKISYWIERDRYSNPIVKSLLGHPVNLEVSSFPPPSFPCVLSRDRTPIRPEGWK</sequence>
<organism evidence="1 2">
    <name type="scientific">Runella slithyformis (strain ATCC 29530 / DSM 19594 / LMG 11500 / NCIMB 11436 / LSU 4)</name>
    <dbReference type="NCBI Taxonomy" id="761193"/>
    <lineage>
        <taxon>Bacteria</taxon>
        <taxon>Pseudomonadati</taxon>
        <taxon>Bacteroidota</taxon>
        <taxon>Cytophagia</taxon>
        <taxon>Cytophagales</taxon>
        <taxon>Spirosomataceae</taxon>
        <taxon>Runella</taxon>
    </lineage>
</organism>
<evidence type="ECO:0008006" key="3">
    <source>
        <dbReference type="Google" id="ProtNLM"/>
    </source>
</evidence>
<evidence type="ECO:0000313" key="1">
    <source>
        <dbReference type="EMBL" id="AEI46542.1"/>
    </source>
</evidence>
<dbReference type="Pfam" id="PF14054">
    <property type="entry name" value="DUF4249"/>
    <property type="match status" value="1"/>
</dbReference>
<keyword evidence="2" id="KW-1185">Reference proteome</keyword>
<protein>
    <recommendedName>
        <fullName evidence="3">DUF4249 domain-containing protein</fullName>
    </recommendedName>
</protein>
<reference evidence="2" key="1">
    <citation type="submission" date="2011-06" db="EMBL/GenBank/DDBJ databases">
        <title>The complete genome of chromosome of Runella slithyformis DSM 19594.</title>
        <authorList>
            <consortium name="US DOE Joint Genome Institute (JGI-PGF)"/>
            <person name="Lucas S."/>
            <person name="Han J."/>
            <person name="Lapidus A."/>
            <person name="Bruce D."/>
            <person name="Goodwin L."/>
            <person name="Pitluck S."/>
            <person name="Peters L."/>
            <person name="Kyrpides N."/>
            <person name="Mavromatis K."/>
            <person name="Ivanova N."/>
            <person name="Ovchinnikova G."/>
            <person name="Zhang X."/>
            <person name="Misra M."/>
            <person name="Detter J.C."/>
            <person name="Tapia R."/>
            <person name="Han C."/>
            <person name="Land M."/>
            <person name="Hauser L."/>
            <person name="Markowitz V."/>
            <person name="Cheng J.-F."/>
            <person name="Hugenholtz P."/>
            <person name="Woyke T."/>
            <person name="Wu D."/>
            <person name="Tindall B."/>
            <person name="Faehrich R."/>
            <person name="Brambilla E."/>
            <person name="Klenk H.-P."/>
            <person name="Eisen J.A."/>
        </authorList>
    </citation>
    <scope>NUCLEOTIDE SEQUENCE [LARGE SCALE GENOMIC DNA]</scope>
    <source>
        <strain evidence="2">ATCC 29530 / DSM 19594 / LMG 11500 / NCIMB 11436 / LSU 4</strain>
    </source>
</reference>
<reference evidence="1 2" key="2">
    <citation type="journal article" date="2012" name="Stand. Genomic Sci.">
        <title>Complete genome sequence of the aquatic bacterium Runella slithyformis type strain (LSU 4(T)).</title>
        <authorList>
            <person name="Copeland A."/>
            <person name="Zhang X."/>
            <person name="Misra M."/>
            <person name="Lapidus A."/>
            <person name="Nolan M."/>
            <person name="Lucas S."/>
            <person name="Deshpande S."/>
            <person name="Cheng J.F."/>
            <person name="Tapia R."/>
            <person name="Goodwin L.A."/>
            <person name="Pitluck S."/>
            <person name="Liolios K."/>
            <person name="Pagani I."/>
            <person name="Ivanova N."/>
            <person name="Mikhailova N."/>
            <person name="Pati A."/>
            <person name="Chen A."/>
            <person name="Palaniappan K."/>
            <person name="Land M."/>
            <person name="Hauser L."/>
            <person name="Pan C."/>
            <person name="Jeffries C.D."/>
            <person name="Detter J.C."/>
            <person name="Brambilla E.M."/>
            <person name="Rohde M."/>
            <person name="Djao O.D."/>
            <person name="Goker M."/>
            <person name="Sikorski J."/>
            <person name="Tindall B.J."/>
            <person name="Woyke T."/>
            <person name="Bristow J."/>
            <person name="Eisen J.A."/>
            <person name="Markowitz V."/>
            <person name="Hugenholtz P."/>
            <person name="Kyrpides N.C."/>
            <person name="Klenk H.P."/>
            <person name="Mavromatis K."/>
        </authorList>
    </citation>
    <scope>NUCLEOTIDE SEQUENCE [LARGE SCALE GENOMIC DNA]</scope>
    <source>
        <strain evidence="2">ATCC 29530 / DSM 19594 / LMG 11500 / NCIMB 11436 / LSU 4</strain>
    </source>
</reference>
<dbReference type="InterPro" id="IPR025345">
    <property type="entry name" value="DUF4249"/>
</dbReference>
<name>A0A7U3ZG10_RUNSL</name>
<dbReference type="KEGG" id="rsi:Runsl_0083"/>
<dbReference type="AlphaFoldDB" id="A0A7U3ZG10"/>
<dbReference type="EMBL" id="CP002859">
    <property type="protein sequence ID" value="AEI46542.1"/>
    <property type="molecule type" value="Genomic_DNA"/>
</dbReference>
<dbReference type="Proteomes" id="UP000000493">
    <property type="component" value="Chromosome"/>
</dbReference>